<dbReference type="AlphaFoldDB" id="A0AAN8UJX9"/>
<keyword evidence="1" id="KW-0235">DNA replication</keyword>
<keyword evidence="1" id="KW-0804">Transcription</keyword>
<dbReference type="EMBL" id="JBAMMX010000028">
    <property type="protein sequence ID" value="KAK6911697.1"/>
    <property type="molecule type" value="Genomic_DNA"/>
</dbReference>
<dbReference type="GO" id="GO:0006281">
    <property type="term" value="P:DNA repair"/>
    <property type="evidence" value="ECO:0007669"/>
    <property type="project" value="UniProtKB-UniRule"/>
</dbReference>
<protein>
    <recommendedName>
        <fullName evidence="1">FACT complex subunit</fullName>
    </recommendedName>
</protein>
<dbReference type="GO" id="GO:0035101">
    <property type="term" value="C:FACT complex"/>
    <property type="evidence" value="ECO:0007669"/>
    <property type="project" value="UniProtKB-UniRule"/>
</dbReference>
<reference evidence="2 3" key="1">
    <citation type="submission" date="2023-12" db="EMBL/GenBank/DDBJ databases">
        <title>A high-quality genome assembly for Dillenia turbinata (Dilleniales).</title>
        <authorList>
            <person name="Chanderbali A."/>
        </authorList>
    </citation>
    <scope>NUCLEOTIDE SEQUENCE [LARGE SCALE GENOMIC DNA]</scope>
    <source>
        <strain evidence="2">LSX21</strain>
        <tissue evidence="2">Leaf</tissue>
    </source>
</reference>
<dbReference type="GO" id="GO:0031491">
    <property type="term" value="F:nucleosome binding"/>
    <property type="evidence" value="ECO:0007669"/>
    <property type="project" value="TreeGrafter"/>
</dbReference>
<comment type="similarity">
    <text evidence="1">Belongs to the peptidase M24 family. SPT16 subfamily.</text>
</comment>
<keyword evidence="1" id="KW-0539">Nucleus</keyword>
<keyword evidence="3" id="KW-1185">Reference proteome</keyword>
<sequence length="153" mass="17028">MKHFAVPKLEKIIDEEKKDSHSSLMEDRENAILEPARIKVKLKAKNVDICYPPIFLSGGKFDLSQAPQHNHCAFGSRNNSYCSNVARTFLIDANAVQSKAYERQHVVEKDAPTLTKSAGTRIGLKFRESGLSLNAKSDRILKAGMVVNILLGF</sequence>
<evidence type="ECO:0000313" key="3">
    <source>
        <dbReference type="Proteomes" id="UP001370490"/>
    </source>
</evidence>
<dbReference type="GO" id="GO:0006260">
    <property type="term" value="P:DNA replication"/>
    <property type="evidence" value="ECO:0007669"/>
    <property type="project" value="UniProtKB-KW"/>
</dbReference>
<organism evidence="2 3">
    <name type="scientific">Dillenia turbinata</name>
    <dbReference type="NCBI Taxonomy" id="194707"/>
    <lineage>
        <taxon>Eukaryota</taxon>
        <taxon>Viridiplantae</taxon>
        <taxon>Streptophyta</taxon>
        <taxon>Embryophyta</taxon>
        <taxon>Tracheophyta</taxon>
        <taxon>Spermatophyta</taxon>
        <taxon>Magnoliopsida</taxon>
        <taxon>eudicotyledons</taxon>
        <taxon>Gunneridae</taxon>
        <taxon>Pentapetalae</taxon>
        <taxon>Dilleniales</taxon>
        <taxon>Dilleniaceae</taxon>
        <taxon>Dillenia</taxon>
    </lineage>
</organism>
<comment type="function">
    <text evidence="1">Component of the FACT complex, a general chromatin factor that acts to reorganize nucleosomes. The FACT complex is involved in multiple processes that require DNA as a template such as mRNA elongation, DNA replication and DNA repair. During transcription elongation the FACT complex acts as a histone chaperone that both destabilizes and restores nucleosomal structure. It facilitates the passage of RNA polymerase II and transcription by promoting the dissociation of one histone H2A-H2B dimer from the nucleosome, then subsequently promotes the reestablishment of the nucleosome following the passage of RNA polymerase II.</text>
</comment>
<keyword evidence="1" id="KW-0805">Transcription regulation</keyword>
<dbReference type="GO" id="GO:0006368">
    <property type="term" value="P:transcription elongation by RNA polymerase II"/>
    <property type="evidence" value="ECO:0007669"/>
    <property type="project" value="TreeGrafter"/>
</dbReference>
<dbReference type="Gene3D" id="3.90.230.10">
    <property type="entry name" value="Creatinase/methionine aminopeptidase superfamily"/>
    <property type="match status" value="2"/>
</dbReference>
<keyword evidence="1" id="KW-0227">DNA damage</keyword>
<dbReference type="PANTHER" id="PTHR13980:SF15">
    <property type="entry name" value="FACT COMPLEX SUBUNIT SPT16"/>
    <property type="match status" value="1"/>
</dbReference>
<comment type="caution">
    <text evidence="2">The sequence shown here is derived from an EMBL/GenBank/DDBJ whole genome shotgun (WGS) entry which is preliminary data.</text>
</comment>
<dbReference type="PANTHER" id="PTHR13980">
    <property type="entry name" value="CDC68 RELATED"/>
    <property type="match status" value="1"/>
</dbReference>
<name>A0AAN8UJX9_9MAGN</name>
<keyword evidence="1" id="KW-0234">DNA repair</keyword>
<keyword evidence="1" id="KW-0158">Chromosome</keyword>
<proteinExistence type="inferred from homology"/>
<dbReference type="Proteomes" id="UP001370490">
    <property type="component" value="Unassembled WGS sequence"/>
</dbReference>
<evidence type="ECO:0000313" key="2">
    <source>
        <dbReference type="EMBL" id="KAK6911697.1"/>
    </source>
</evidence>
<dbReference type="InterPro" id="IPR040258">
    <property type="entry name" value="Spt16"/>
</dbReference>
<dbReference type="InterPro" id="IPR036005">
    <property type="entry name" value="Creatinase/aminopeptidase-like"/>
</dbReference>
<dbReference type="SUPFAM" id="SSF55920">
    <property type="entry name" value="Creatinase/aminopeptidase"/>
    <property type="match status" value="1"/>
</dbReference>
<comment type="subcellular location">
    <subcellularLocation>
        <location evidence="1">Nucleus</location>
    </subcellularLocation>
    <subcellularLocation>
        <location evidence="1">Chromosome</location>
    </subcellularLocation>
</comment>
<comment type="subunit">
    <text evidence="1">Component of the FACT complex.</text>
</comment>
<evidence type="ECO:0000256" key="1">
    <source>
        <dbReference type="RuleBase" id="RU367052"/>
    </source>
</evidence>
<accession>A0AAN8UJX9</accession>
<gene>
    <name evidence="2" type="ORF">RJ641_023790</name>
</gene>